<dbReference type="GO" id="GO:0000976">
    <property type="term" value="F:transcription cis-regulatory region binding"/>
    <property type="evidence" value="ECO:0007669"/>
    <property type="project" value="TreeGrafter"/>
</dbReference>
<dbReference type="CDD" id="cd00067">
    <property type="entry name" value="GAL4"/>
    <property type="match status" value="1"/>
</dbReference>
<evidence type="ECO:0000313" key="5">
    <source>
        <dbReference type="EMBL" id="KAK5170080.1"/>
    </source>
</evidence>
<dbReference type="InterPro" id="IPR021858">
    <property type="entry name" value="Fun_TF"/>
</dbReference>
<dbReference type="GO" id="GO:0045944">
    <property type="term" value="P:positive regulation of transcription by RNA polymerase II"/>
    <property type="evidence" value="ECO:0007669"/>
    <property type="project" value="TreeGrafter"/>
</dbReference>
<keyword evidence="2" id="KW-0539">Nucleus</keyword>
<dbReference type="GO" id="GO:0000981">
    <property type="term" value="F:DNA-binding transcription factor activity, RNA polymerase II-specific"/>
    <property type="evidence" value="ECO:0007669"/>
    <property type="project" value="InterPro"/>
</dbReference>
<sequence>MQSQTCDQIKCDEAKPKCTACQTFSLECVYAKELRWSSKHEFAGDGSLRKRRRTGSASAPGSASGPQPSSTGQGLNATFQTSPAPDQMASQGSGGGLRSSDAVGDMTVDPLWPDLDGCSYEDLGLSDSLLLELDMQYSNQEMMTYGSHLGDDASMGNANMHGARNGFRNDTLPMPYPHDRDYHEDQTADDVQDARPAETLHRAESTLPGSKSSLLQTYYRLSRPGQVIGLTDESFVDYYFENVCSTFACFDSAANPFRSVVEQTWTNSAALYLTIQSTAIGHLANYYPYLAPLGLEKRSQAWKYLQRDLQSFRIGKVSSDTILLTLLLLGLSSAWHQASNLGMQYLLIARDLMQRRLQGVQSRPEGTAGQAGIHDGFFEHALMYWEMLASFIDPVPLAPLSGRLLLPTPERPDVASPAQVHPWTGVVAEVHFAVAEIGRVMRRRRGRGSALRSPATASPSSSTSEGQWANALECFLIDIELPADDEISDYNDLKTPKADLVALADAYRFAGLLEIYTLFPNLLEARLGADASIFDPLGAMAQESQSAYADTHEVWRVAMAVHILNLIKPIPITSGGCRLMPLLLIISGSQLRFPDSSLTPSDTISAQHNEIIQSRYLVEARMLVLSRKYPQRPLLQMVDIIKEVWQRLDNGDQSAHWLEVVHEMGWQTIMG</sequence>
<evidence type="ECO:0000256" key="2">
    <source>
        <dbReference type="ARBA" id="ARBA00023242"/>
    </source>
</evidence>
<dbReference type="GO" id="GO:0008270">
    <property type="term" value="F:zinc ion binding"/>
    <property type="evidence" value="ECO:0007669"/>
    <property type="project" value="InterPro"/>
</dbReference>
<name>A0AAV9PAF6_9PEZI</name>
<evidence type="ECO:0000313" key="6">
    <source>
        <dbReference type="Proteomes" id="UP001337655"/>
    </source>
</evidence>
<feature type="compositionally biased region" description="Low complexity" evidence="3">
    <location>
        <begin position="55"/>
        <end position="74"/>
    </location>
</feature>
<comment type="caution">
    <text evidence="5">The sequence shown here is derived from an EMBL/GenBank/DDBJ whole genome shotgun (WGS) entry which is preliminary data.</text>
</comment>
<dbReference type="SUPFAM" id="SSF57701">
    <property type="entry name" value="Zn2/Cys6 DNA-binding domain"/>
    <property type="match status" value="1"/>
</dbReference>
<proteinExistence type="predicted"/>
<evidence type="ECO:0000256" key="3">
    <source>
        <dbReference type="SAM" id="MobiDB-lite"/>
    </source>
</evidence>
<accession>A0AAV9PAF6</accession>
<keyword evidence="6" id="KW-1185">Reference proteome</keyword>
<dbReference type="Proteomes" id="UP001337655">
    <property type="component" value="Unassembled WGS sequence"/>
</dbReference>
<reference evidence="5 6" key="1">
    <citation type="submission" date="2023-08" db="EMBL/GenBank/DDBJ databases">
        <title>Black Yeasts Isolated from many extreme environments.</title>
        <authorList>
            <person name="Coleine C."/>
            <person name="Stajich J.E."/>
            <person name="Selbmann L."/>
        </authorList>
    </citation>
    <scope>NUCLEOTIDE SEQUENCE [LARGE SCALE GENOMIC DNA]</scope>
    <source>
        <strain evidence="5 6">CCFEE 5935</strain>
    </source>
</reference>
<dbReference type="InterPro" id="IPR036864">
    <property type="entry name" value="Zn2-C6_fun-type_DNA-bd_sf"/>
</dbReference>
<dbReference type="GeneID" id="89926009"/>
<dbReference type="PANTHER" id="PTHR37534">
    <property type="entry name" value="TRANSCRIPTIONAL ACTIVATOR PROTEIN UGA3"/>
    <property type="match status" value="1"/>
</dbReference>
<feature type="region of interest" description="Disordered" evidence="3">
    <location>
        <begin position="41"/>
        <end position="102"/>
    </location>
</feature>
<dbReference type="PANTHER" id="PTHR37534:SF11">
    <property type="entry name" value="ZN(II)2CYS6 TRANSCRIPTION FACTOR (EUROFUNG)"/>
    <property type="match status" value="1"/>
</dbReference>
<comment type="subcellular location">
    <subcellularLocation>
        <location evidence="1">Nucleus</location>
    </subcellularLocation>
</comment>
<evidence type="ECO:0000256" key="1">
    <source>
        <dbReference type="ARBA" id="ARBA00004123"/>
    </source>
</evidence>
<protein>
    <recommendedName>
        <fullName evidence="4">Zn(2)-C6 fungal-type domain-containing protein</fullName>
    </recommendedName>
</protein>
<evidence type="ECO:0000259" key="4">
    <source>
        <dbReference type="Pfam" id="PF00172"/>
    </source>
</evidence>
<feature type="compositionally biased region" description="Polar residues" evidence="3">
    <location>
        <begin position="75"/>
        <end position="91"/>
    </location>
</feature>
<organism evidence="5 6">
    <name type="scientific">Saxophila tyrrhenica</name>
    <dbReference type="NCBI Taxonomy" id="1690608"/>
    <lineage>
        <taxon>Eukaryota</taxon>
        <taxon>Fungi</taxon>
        <taxon>Dikarya</taxon>
        <taxon>Ascomycota</taxon>
        <taxon>Pezizomycotina</taxon>
        <taxon>Dothideomycetes</taxon>
        <taxon>Dothideomycetidae</taxon>
        <taxon>Mycosphaerellales</taxon>
        <taxon>Extremaceae</taxon>
        <taxon>Saxophila</taxon>
    </lineage>
</organism>
<dbReference type="EMBL" id="JAVRRT010000007">
    <property type="protein sequence ID" value="KAK5170080.1"/>
    <property type="molecule type" value="Genomic_DNA"/>
</dbReference>
<dbReference type="Pfam" id="PF00172">
    <property type="entry name" value="Zn_clus"/>
    <property type="match status" value="1"/>
</dbReference>
<dbReference type="Pfam" id="PF11951">
    <property type="entry name" value="Fungal_trans_2"/>
    <property type="match status" value="1"/>
</dbReference>
<gene>
    <name evidence="5" type="ORF">LTR77_004664</name>
</gene>
<dbReference type="InterPro" id="IPR001138">
    <property type="entry name" value="Zn2Cys6_DnaBD"/>
</dbReference>
<dbReference type="GO" id="GO:0005634">
    <property type="term" value="C:nucleus"/>
    <property type="evidence" value="ECO:0007669"/>
    <property type="project" value="UniProtKB-SubCell"/>
</dbReference>
<feature type="domain" description="Zn(2)-C6 fungal-type" evidence="4">
    <location>
        <begin position="9"/>
        <end position="36"/>
    </location>
</feature>
<dbReference type="RefSeq" id="XP_064659278.1">
    <property type="nucleotide sequence ID" value="XM_064801917.1"/>
</dbReference>
<dbReference type="AlphaFoldDB" id="A0AAV9PAF6"/>